<dbReference type="OrthoDB" id="2145528at2759"/>
<dbReference type="RefSeq" id="XP_014161248.1">
    <property type="nucleotide sequence ID" value="XM_014305773.1"/>
</dbReference>
<dbReference type="Proteomes" id="UP000054560">
    <property type="component" value="Unassembled WGS sequence"/>
</dbReference>
<accession>A0A0L0GEN7</accession>
<protein>
    <submittedName>
        <fullName evidence="2">Uncharacterized protein</fullName>
    </submittedName>
</protein>
<sequence length="498" mass="54679">MSVLHAVDQHWCPDFVYFFPPDITTQLKTQTKSAPGTGKGSSGDTITHLQSPTSTPFKDVFSQVAQQSGGVNTRLASFDPLSAFNVHVRRAQKLALLALSRGIQVQRSVGDKTLEQEYELDQAWIAGLVGAIEVTLTKPSTAALVTLRPDDPRQLVAFRRPSRDSARRAGGSESGLTDVQEEQAKILARAILSAGVKLDKSAAPMAQLKGALLYYQTVDQIPHFERRLIEPVAADLVDLDIDLAAAEQTDPSERDTNLVVNGNADEDATYVYNTLTCEVMDASVPESEFARYVIKFTDGSAAFEGDWEVLRKGFTHTYPVHPTLGMEKEAHFSIAIEIEQMKAEGAIAEPDLEPDSTNVDGKEDLDRILLGLTTTGAGVEADAKRKTSRLLRNTRTRYIIRAFSIASVFSATFAFPRISRDGGGTEQQPSPDDIGAFQVCMCLVRRDYVHVRYKCTTLESTTEMNVLCIVTHWLPSHYPPRVLAPKLGKCAWYVGADV</sequence>
<dbReference type="AlphaFoldDB" id="A0A0L0GEN7"/>
<feature type="region of interest" description="Disordered" evidence="1">
    <location>
        <begin position="29"/>
        <end position="49"/>
    </location>
</feature>
<evidence type="ECO:0000313" key="2">
    <source>
        <dbReference type="EMBL" id="KNC87346.1"/>
    </source>
</evidence>
<name>A0A0L0GEN7_9EUKA</name>
<proteinExistence type="predicted"/>
<dbReference type="GeneID" id="25901040"/>
<keyword evidence="3" id="KW-1185">Reference proteome</keyword>
<gene>
    <name evidence="2" type="ORF">SARC_00536</name>
</gene>
<reference evidence="2 3" key="1">
    <citation type="submission" date="2011-02" db="EMBL/GenBank/DDBJ databases">
        <title>The Genome Sequence of Sphaeroforma arctica JP610.</title>
        <authorList>
            <consortium name="The Broad Institute Genome Sequencing Platform"/>
            <person name="Russ C."/>
            <person name="Cuomo C."/>
            <person name="Young S.K."/>
            <person name="Zeng Q."/>
            <person name="Gargeya S."/>
            <person name="Alvarado L."/>
            <person name="Berlin A."/>
            <person name="Chapman S.B."/>
            <person name="Chen Z."/>
            <person name="Freedman E."/>
            <person name="Gellesch M."/>
            <person name="Goldberg J."/>
            <person name="Griggs A."/>
            <person name="Gujja S."/>
            <person name="Heilman E."/>
            <person name="Heiman D."/>
            <person name="Howarth C."/>
            <person name="Mehta T."/>
            <person name="Neiman D."/>
            <person name="Pearson M."/>
            <person name="Roberts A."/>
            <person name="Saif S."/>
            <person name="Shea T."/>
            <person name="Shenoy N."/>
            <person name="Sisk P."/>
            <person name="Stolte C."/>
            <person name="Sykes S."/>
            <person name="White J."/>
            <person name="Yandava C."/>
            <person name="Burger G."/>
            <person name="Gray M.W."/>
            <person name="Holland P.W.H."/>
            <person name="King N."/>
            <person name="Lang F.B.F."/>
            <person name="Roger A.J."/>
            <person name="Ruiz-Trillo I."/>
            <person name="Haas B."/>
            <person name="Nusbaum C."/>
            <person name="Birren B."/>
        </authorList>
    </citation>
    <scope>NUCLEOTIDE SEQUENCE [LARGE SCALE GENOMIC DNA]</scope>
    <source>
        <strain evidence="2 3">JP610</strain>
    </source>
</reference>
<organism evidence="2 3">
    <name type="scientific">Sphaeroforma arctica JP610</name>
    <dbReference type="NCBI Taxonomy" id="667725"/>
    <lineage>
        <taxon>Eukaryota</taxon>
        <taxon>Ichthyosporea</taxon>
        <taxon>Ichthyophonida</taxon>
        <taxon>Sphaeroforma</taxon>
    </lineage>
</organism>
<evidence type="ECO:0000256" key="1">
    <source>
        <dbReference type="SAM" id="MobiDB-lite"/>
    </source>
</evidence>
<evidence type="ECO:0000313" key="3">
    <source>
        <dbReference type="Proteomes" id="UP000054560"/>
    </source>
</evidence>
<dbReference type="EMBL" id="KQ241613">
    <property type="protein sequence ID" value="KNC87346.1"/>
    <property type="molecule type" value="Genomic_DNA"/>
</dbReference>